<keyword evidence="3" id="KW-1185">Reference proteome</keyword>
<protein>
    <recommendedName>
        <fullName evidence="1">Endonuclease/exonuclease/phosphatase domain-containing protein</fullName>
    </recommendedName>
</protein>
<evidence type="ECO:0000313" key="3">
    <source>
        <dbReference type="Proteomes" id="UP001162156"/>
    </source>
</evidence>
<dbReference type="InterPro" id="IPR036691">
    <property type="entry name" value="Endo/exonu/phosph_ase_sf"/>
</dbReference>
<accession>A0AAV8ZNA2</accession>
<dbReference type="Pfam" id="PF03372">
    <property type="entry name" value="Exo_endo_phos"/>
    <property type="match status" value="1"/>
</dbReference>
<dbReference type="PANTHER" id="PTHR12121:SF34">
    <property type="entry name" value="PROTEIN ANGEL"/>
    <property type="match status" value="1"/>
</dbReference>
<comment type="caution">
    <text evidence="2">The sequence shown here is derived from an EMBL/GenBank/DDBJ whole genome shotgun (WGS) entry which is preliminary data.</text>
</comment>
<gene>
    <name evidence="2" type="ORF">NQ314_003253</name>
</gene>
<dbReference type="EMBL" id="JANEYF010000929">
    <property type="protein sequence ID" value="KAJ8966859.1"/>
    <property type="molecule type" value="Genomic_DNA"/>
</dbReference>
<dbReference type="InterPro" id="IPR050410">
    <property type="entry name" value="CCR4/nocturin_mRNA_transcr"/>
</dbReference>
<dbReference type="Gene3D" id="3.60.10.10">
    <property type="entry name" value="Endonuclease/exonuclease/phosphatase"/>
    <property type="match status" value="1"/>
</dbReference>
<dbReference type="AlphaFoldDB" id="A0AAV8ZNA2"/>
<proteinExistence type="predicted"/>
<evidence type="ECO:0000313" key="2">
    <source>
        <dbReference type="EMBL" id="KAJ8966859.1"/>
    </source>
</evidence>
<dbReference type="GO" id="GO:0000175">
    <property type="term" value="F:3'-5'-RNA exonuclease activity"/>
    <property type="evidence" value="ECO:0007669"/>
    <property type="project" value="TreeGrafter"/>
</dbReference>
<dbReference type="SUPFAM" id="SSF56219">
    <property type="entry name" value="DNase I-like"/>
    <property type="match status" value="1"/>
</dbReference>
<dbReference type="InterPro" id="IPR005135">
    <property type="entry name" value="Endo/exonuclease/phosphatase"/>
</dbReference>
<evidence type="ECO:0000259" key="1">
    <source>
        <dbReference type="Pfam" id="PF03372"/>
    </source>
</evidence>
<dbReference type="Proteomes" id="UP001162156">
    <property type="component" value="Unassembled WGS sequence"/>
</dbReference>
<name>A0AAV8ZNA2_9CUCU</name>
<feature type="domain" description="Endonuclease/exonuclease/phosphatase" evidence="1">
    <location>
        <begin position="261"/>
        <end position="431"/>
    </location>
</feature>
<dbReference type="PANTHER" id="PTHR12121">
    <property type="entry name" value="CARBON CATABOLITE REPRESSOR PROTEIN 4"/>
    <property type="match status" value="1"/>
</dbReference>
<sequence length="514" mass="58736">MLANPIFLISLNQWSKILTRTLNLNLIHGQYNCMDVPHKKEMIEGTQMSEDNSKPQLVETPSSGSGLSNWNCECGNIEKSSCRKSSVSHSSRNECNSEENISNLILNPVIVMQSVTSTISSVGYCQSSNIHFNEFPVSESLSKRYCHRYQIDEDDSAGTTSMGRNKEDPYGTSRTRITETYVLDKLWAEVAQECNAMDGSQIKIYGPQECGKKTTDGKSNSKPGFIFTLMCYNVLAQDLLKQHPYLYRDHHQGYLSWETRWKNLFKEIKRLSPDILCLQEVQESHIKDYFSLLETLGYRSLYKKRTGGRTEGCALYYKTELINLVEYTAVEYYQPGVSILNRDNVAIIAKFVPKLHPTREFVIATTHLLYNPRRQDVRLAQMQVLLTEVERISYIMNSKNGGYLPVIITGDLNSTPDTALYEFVAKGRLNYEFLSPKSLIKDTDVYTGKVLVPPDLLITGLIYVKKDKGYPEDKIKLLSRYRLPTKNELRDVRVPNSVFGSDHLSLMAKFKLEY</sequence>
<reference evidence="2" key="1">
    <citation type="journal article" date="2023" name="Insect Mol. Biol.">
        <title>Genome sequencing provides insights into the evolution of gene families encoding plant cell wall-degrading enzymes in longhorned beetles.</title>
        <authorList>
            <person name="Shin N.R."/>
            <person name="Okamura Y."/>
            <person name="Kirsch R."/>
            <person name="Pauchet Y."/>
        </authorList>
    </citation>
    <scope>NUCLEOTIDE SEQUENCE</scope>
    <source>
        <strain evidence="2">RBIC_L_NR</strain>
    </source>
</reference>
<organism evidence="2 3">
    <name type="scientific">Rhamnusium bicolor</name>
    <dbReference type="NCBI Taxonomy" id="1586634"/>
    <lineage>
        <taxon>Eukaryota</taxon>
        <taxon>Metazoa</taxon>
        <taxon>Ecdysozoa</taxon>
        <taxon>Arthropoda</taxon>
        <taxon>Hexapoda</taxon>
        <taxon>Insecta</taxon>
        <taxon>Pterygota</taxon>
        <taxon>Neoptera</taxon>
        <taxon>Endopterygota</taxon>
        <taxon>Coleoptera</taxon>
        <taxon>Polyphaga</taxon>
        <taxon>Cucujiformia</taxon>
        <taxon>Chrysomeloidea</taxon>
        <taxon>Cerambycidae</taxon>
        <taxon>Lepturinae</taxon>
        <taxon>Rhagiini</taxon>
        <taxon>Rhamnusium</taxon>
    </lineage>
</organism>